<protein>
    <recommendedName>
        <fullName evidence="2">histidine kinase</fullName>
        <ecNumber evidence="2">2.7.13.3</ecNumber>
    </recommendedName>
</protein>
<dbReference type="Proteomes" id="UP001217485">
    <property type="component" value="Unassembled WGS sequence"/>
</dbReference>
<name>A0ABT5BXT3_9BACT</name>
<dbReference type="GO" id="GO:0016301">
    <property type="term" value="F:kinase activity"/>
    <property type="evidence" value="ECO:0007669"/>
    <property type="project" value="UniProtKB-KW"/>
</dbReference>
<dbReference type="InterPro" id="IPR005467">
    <property type="entry name" value="His_kinase_dom"/>
</dbReference>
<dbReference type="Gene3D" id="1.10.287.130">
    <property type="match status" value="1"/>
</dbReference>
<dbReference type="InterPro" id="IPR003661">
    <property type="entry name" value="HisK_dim/P_dom"/>
</dbReference>
<dbReference type="SUPFAM" id="SSF52540">
    <property type="entry name" value="P-loop containing nucleoside triphosphate hydrolases"/>
    <property type="match status" value="1"/>
</dbReference>
<dbReference type="CDD" id="cd00075">
    <property type="entry name" value="HATPase"/>
    <property type="match status" value="1"/>
</dbReference>
<accession>A0ABT5BXT3</accession>
<dbReference type="Pfam" id="PF13191">
    <property type="entry name" value="AAA_16"/>
    <property type="match status" value="1"/>
</dbReference>
<dbReference type="SMART" id="SM00388">
    <property type="entry name" value="HisKA"/>
    <property type="match status" value="1"/>
</dbReference>
<dbReference type="InterPro" id="IPR003594">
    <property type="entry name" value="HATPase_dom"/>
</dbReference>
<dbReference type="Gene3D" id="1.10.510.10">
    <property type="entry name" value="Transferase(Phosphotransferase) domain 1"/>
    <property type="match status" value="1"/>
</dbReference>
<dbReference type="Gene3D" id="3.40.50.300">
    <property type="entry name" value="P-loop containing nucleotide triphosphate hydrolases"/>
    <property type="match status" value="1"/>
</dbReference>
<dbReference type="InterPro" id="IPR029016">
    <property type="entry name" value="GAF-like_dom_sf"/>
</dbReference>
<dbReference type="InterPro" id="IPR008271">
    <property type="entry name" value="Ser/Thr_kinase_AS"/>
</dbReference>
<evidence type="ECO:0000256" key="3">
    <source>
        <dbReference type="ARBA" id="ARBA00022553"/>
    </source>
</evidence>
<dbReference type="InterPro" id="IPR004358">
    <property type="entry name" value="Sig_transdc_His_kin-like_C"/>
</dbReference>
<dbReference type="SMART" id="SM00220">
    <property type="entry name" value="S_TKc"/>
    <property type="match status" value="1"/>
</dbReference>
<dbReference type="Pfam" id="PF02518">
    <property type="entry name" value="HATPase_c"/>
    <property type="match status" value="1"/>
</dbReference>
<dbReference type="InterPro" id="IPR003018">
    <property type="entry name" value="GAF"/>
</dbReference>
<dbReference type="RefSeq" id="WP_272095837.1">
    <property type="nucleotide sequence ID" value="NZ_JAQNDK010000001.1"/>
</dbReference>
<dbReference type="SUPFAM" id="SSF48452">
    <property type="entry name" value="TPR-like"/>
    <property type="match status" value="1"/>
</dbReference>
<dbReference type="Gene3D" id="3.30.565.10">
    <property type="entry name" value="Histidine kinase-like ATPase, C-terminal domain"/>
    <property type="match status" value="1"/>
</dbReference>
<evidence type="ECO:0000259" key="5">
    <source>
        <dbReference type="PROSITE" id="PS50109"/>
    </source>
</evidence>
<sequence length="1716" mass="189294">MTSPSPPFPYTIRETIHEGRGTAVYRAVRNADGQPVVLKVLDPRSCRPKDLARLKREYETGKMLDVGAVVRPLALEMYDGALALVMEDSGAEPLDRLLGAPMAIGWFLELAVRIADAVSDIHQRGVVHRDLKPANILVIPATGEVKIADLALASRLSGEQHALGPARLIEGSLPYMSPEQTGRMNRGIDSRTDLYSLGVTFYQMLTGKLPFDARDPLEWIHCHVARAFAAPSEVVPDVPEAVERIVIKLLAKMPEERYQTARGLGHDLKRCFDSWRRGGSVAPFPLGEQDASGRLRMPQKLYGRDEAIAALLRAFERVVDTGSPELVLLSGYSGIGKSTLVHELDRAVARERGFSASGKFDQHKREIPYSTIVQAVQEIVLELLADSERIAAWKQRLLEVLTVNAQLIVDLIPQLELVIGPQPPAPELPPVEAQNRFRIVFRHFIGVFARREHPLVLFLDDLQWADSASLSLLQDLVTHLDTGHLLVVGAYRDNEVTPSHPLMTALGEVRREGARVRDIVLGPLSREHLSMLVSDMLQCRPEDAAPLSALVHEKTAGNPFFAIQFLLALHEERLIELDPSAGAFRWDMAKIRAKGFTDNVVDLMVDKLARLPAGTQEALKQLACLGNAADVGVLTIACDRSEEALHEDVWQAILAGLVLCHEGTYKFLHDRVQEAAYSLIPEARRAAVHLEIGRRLASRLPGGAVEERAFDVATQLNHGAHLITDPREKEALCRLNLLAGIKAKASVAYASARSYLAQATSLLPADAWSARYEDTLMLYLELAECESITGNFQPADGLFDLILQNARSRPDRARAHRLRMRLYQIAGRHRDAMTVMIEALRLYGATLPEADEEIQAAVEAEIRQVPIALRGRHIADLVDAPVATDEDVRAFISLAAESAPLMFSVRPALWPLLTAKGVNASLQHGHAEESSFVYSCYAAVMVSILGDVSGAFQFSEMALRLNEKFKSVTAMLKGRLLFHHAGVISIWYRHYATSIPLMDKAFLDCLDVGDFIFAGYLTYNMVWLVLENGDPLDRVIEVARKYAAFARQTHNDVVYHVVRLEEQLAASLKGATRAPTSFDSGAFDEASSVAICQKAGFGLGIAIYHIMKQIAAFTHERHAEALESAAAAALMQGQAASLAMEVTHHFYHALTVTALHAQAPAEQRRRFAQALEKPLQKLRRWAAGCPENFQSRYALVSAEVARIEGRDLDAMRLYEEAIRSARESGFVHVEALAYELASQFYRARGFERFSDTYLREARSCYVRWGADGKVKQLEQRYPQLLERRPLEPTATFAARTELLDVLAVVKASQTISGEILFEKLLRTLLESVLEQGGAQKGCLILVRDGDLTIEAEAAIEERQGTVTRVLQSLPVSSSPLLPASLLHYVRLTKERVLLDDAAAKAGRFSGDEYIVRHTPRSVLCVPILRQAEVLGLLYLENNLTTHAFTPERLLALELLATQAAISLENALLLAREREARAAAEAAERRTAFLAHELKTPLTGLHLKLDALARSIKQQEAVSASWLSSSLTSFKRQLGRLNLLIDSLLDLSRVQKGRLALTREPVDLAALVRDVVGRLSEQAELAGCALHVRAERAVVGRWDRLRLEQVATNLLTNAMKYGAGKPVRIVADGDGAVARLSVSDQGIGISEADQRRVFEAFERATGLHQAQSLGLGLYLVREIVRAHGGRVDLRSQLGSGTTFIVELPVEPEGELGLAQPS</sequence>
<gene>
    <name evidence="6" type="ORF">POL72_14620</name>
</gene>
<evidence type="ECO:0000259" key="4">
    <source>
        <dbReference type="PROSITE" id="PS50011"/>
    </source>
</evidence>
<dbReference type="InterPro" id="IPR011990">
    <property type="entry name" value="TPR-like_helical_dom_sf"/>
</dbReference>
<dbReference type="SUPFAM" id="SSF55781">
    <property type="entry name" value="GAF domain-like"/>
    <property type="match status" value="1"/>
</dbReference>
<dbReference type="EMBL" id="JAQNDK010000001">
    <property type="protein sequence ID" value="MDC0678976.1"/>
    <property type="molecule type" value="Genomic_DNA"/>
</dbReference>
<dbReference type="PANTHER" id="PTHR43642">
    <property type="entry name" value="HYBRID SIGNAL TRANSDUCTION HISTIDINE KINASE G"/>
    <property type="match status" value="1"/>
</dbReference>
<dbReference type="InterPro" id="IPR011009">
    <property type="entry name" value="Kinase-like_dom_sf"/>
</dbReference>
<dbReference type="Pfam" id="PF00512">
    <property type="entry name" value="HisKA"/>
    <property type="match status" value="1"/>
</dbReference>
<dbReference type="InterPro" id="IPR000719">
    <property type="entry name" value="Prot_kinase_dom"/>
</dbReference>
<dbReference type="Pfam" id="PF00069">
    <property type="entry name" value="Pkinase"/>
    <property type="match status" value="1"/>
</dbReference>
<dbReference type="SUPFAM" id="SSF55874">
    <property type="entry name" value="ATPase domain of HSP90 chaperone/DNA topoisomerase II/histidine kinase"/>
    <property type="match status" value="1"/>
</dbReference>
<dbReference type="PRINTS" id="PR00344">
    <property type="entry name" value="BCTRLSENSOR"/>
</dbReference>
<dbReference type="PROSITE" id="PS00108">
    <property type="entry name" value="PROTEIN_KINASE_ST"/>
    <property type="match status" value="1"/>
</dbReference>
<feature type="domain" description="Histidine kinase" evidence="5">
    <location>
        <begin position="1488"/>
        <end position="1706"/>
    </location>
</feature>
<dbReference type="CDD" id="cd14014">
    <property type="entry name" value="STKc_PknB_like"/>
    <property type="match status" value="1"/>
</dbReference>
<evidence type="ECO:0000313" key="7">
    <source>
        <dbReference type="Proteomes" id="UP001217485"/>
    </source>
</evidence>
<evidence type="ECO:0000256" key="2">
    <source>
        <dbReference type="ARBA" id="ARBA00012438"/>
    </source>
</evidence>
<dbReference type="InterPro" id="IPR036097">
    <property type="entry name" value="HisK_dim/P_sf"/>
</dbReference>
<keyword evidence="3" id="KW-0597">Phosphoprotein</keyword>
<dbReference type="SMART" id="SM00387">
    <property type="entry name" value="HATPase_c"/>
    <property type="match status" value="1"/>
</dbReference>
<organism evidence="6 7">
    <name type="scientific">Sorangium atrum</name>
    <dbReference type="NCBI Taxonomy" id="2995308"/>
    <lineage>
        <taxon>Bacteria</taxon>
        <taxon>Pseudomonadati</taxon>
        <taxon>Myxococcota</taxon>
        <taxon>Polyangia</taxon>
        <taxon>Polyangiales</taxon>
        <taxon>Polyangiaceae</taxon>
        <taxon>Sorangium</taxon>
    </lineage>
</organism>
<comment type="caution">
    <text evidence="6">The sequence shown here is derived from an EMBL/GenBank/DDBJ whole genome shotgun (WGS) entry which is preliminary data.</text>
</comment>
<dbReference type="InterPro" id="IPR053159">
    <property type="entry name" value="Hybrid_Histidine_Kinase"/>
</dbReference>
<dbReference type="PANTHER" id="PTHR43642:SF1">
    <property type="entry name" value="HYBRID SIGNAL TRANSDUCTION HISTIDINE KINASE G"/>
    <property type="match status" value="1"/>
</dbReference>
<dbReference type="PROSITE" id="PS50011">
    <property type="entry name" value="PROTEIN_KINASE_DOM"/>
    <property type="match status" value="1"/>
</dbReference>
<dbReference type="Gene3D" id="3.30.200.20">
    <property type="entry name" value="Phosphorylase Kinase, domain 1"/>
    <property type="match status" value="1"/>
</dbReference>
<dbReference type="Pfam" id="PF01590">
    <property type="entry name" value="GAF"/>
    <property type="match status" value="1"/>
</dbReference>
<dbReference type="SUPFAM" id="SSF47384">
    <property type="entry name" value="Homodimeric domain of signal transducing histidine kinase"/>
    <property type="match status" value="1"/>
</dbReference>
<comment type="catalytic activity">
    <reaction evidence="1">
        <text>ATP + protein L-histidine = ADP + protein N-phospho-L-histidine.</text>
        <dbReference type="EC" id="2.7.13.3"/>
    </reaction>
</comment>
<dbReference type="PROSITE" id="PS50109">
    <property type="entry name" value="HIS_KIN"/>
    <property type="match status" value="1"/>
</dbReference>
<dbReference type="SMART" id="SM00065">
    <property type="entry name" value="GAF"/>
    <property type="match status" value="1"/>
</dbReference>
<feature type="domain" description="Protein kinase" evidence="4">
    <location>
        <begin position="10"/>
        <end position="269"/>
    </location>
</feature>
<keyword evidence="7" id="KW-1185">Reference proteome</keyword>
<evidence type="ECO:0000313" key="6">
    <source>
        <dbReference type="EMBL" id="MDC0678976.1"/>
    </source>
</evidence>
<dbReference type="EC" id="2.7.13.3" evidence="2"/>
<dbReference type="InterPro" id="IPR041664">
    <property type="entry name" value="AAA_16"/>
</dbReference>
<dbReference type="Gene3D" id="3.30.450.40">
    <property type="match status" value="1"/>
</dbReference>
<dbReference type="InterPro" id="IPR027417">
    <property type="entry name" value="P-loop_NTPase"/>
</dbReference>
<proteinExistence type="predicted"/>
<dbReference type="InterPro" id="IPR036890">
    <property type="entry name" value="HATPase_C_sf"/>
</dbReference>
<keyword evidence="6" id="KW-0418">Kinase</keyword>
<evidence type="ECO:0000256" key="1">
    <source>
        <dbReference type="ARBA" id="ARBA00000085"/>
    </source>
</evidence>
<keyword evidence="6" id="KW-0808">Transferase</keyword>
<dbReference type="SUPFAM" id="SSF56112">
    <property type="entry name" value="Protein kinase-like (PK-like)"/>
    <property type="match status" value="1"/>
</dbReference>
<reference evidence="6 7" key="1">
    <citation type="submission" date="2023-01" db="EMBL/GenBank/DDBJ databases">
        <title>Minimal conservation of predation-associated metabolite biosynthetic gene clusters underscores biosynthetic potential of Myxococcota including descriptions for ten novel species: Archangium lansinium sp. nov., Myxococcus landrumus sp. nov., Nannocystis bai.</title>
        <authorList>
            <person name="Ahearne A."/>
            <person name="Stevens C."/>
            <person name="Dowd S."/>
        </authorList>
    </citation>
    <scope>NUCLEOTIDE SEQUENCE [LARGE SCALE GENOMIC DNA]</scope>
    <source>
        <strain evidence="6 7">WIWO2</strain>
    </source>
</reference>